<evidence type="ECO:0000313" key="1">
    <source>
        <dbReference type="EMBL" id="RKE03962.1"/>
    </source>
</evidence>
<dbReference type="RefSeq" id="WP_120238785.1">
    <property type="nucleotide sequence ID" value="NZ_RAPQ01000008.1"/>
</dbReference>
<proteinExistence type="predicted"/>
<comment type="caution">
    <text evidence="1">The sequence shown here is derived from an EMBL/GenBank/DDBJ whole genome shotgun (WGS) entry which is preliminary data.</text>
</comment>
<dbReference type="OrthoDB" id="1115578at2"/>
<sequence>MTNQENYESIKENLLAKSESEVSKPGMPVDTYIEEAEDKYYYATQDKDKLVVAGLKEEYITSLPVRIGALRHAQSQWTKESENRTEASKQWKLLSEDALALHRVLLHDFRFAYRNDAGKKKVVDKIAEGSGYGDLVQDFSDLDAFGKANPEELLAIGFDNTKLVMALEFANSLGPLLSAINGERDENDKPSKEMRDRAYVYLKEAIDQICEYGKYVFWEDEERLEKYSSAYFRKLREERQEKEESITE</sequence>
<protein>
    <submittedName>
        <fullName evidence="1">Uncharacterized protein</fullName>
    </submittedName>
</protein>
<organism evidence="1 2">
    <name type="scientific">Marinifilum flexuosum</name>
    <dbReference type="NCBI Taxonomy" id="1117708"/>
    <lineage>
        <taxon>Bacteria</taxon>
        <taxon>Pseudomonadati</taxon>
        <taxon>Bacteroidota</taxon>
        <taxon>Bacteroidia</taxon>
        <taxon>Marinilabiliales</taxon>
        <taxon>Marinifilaceae</taxon>
    </lineage>
</organism>
<gene>
    <name evidence="1" type="ORF">BXY64_0976</name>
</gene>
<dbReference type="AlphaFoldDB" id="A0A419X8D9"/>
<reference evidence="1 2" key="1">
    <citation type="submission" date="2018-09" db="EMBL/GenBank/DDBJ databases">
        <title>Genomic Encyclopedia of Archaeal and Bacterial Type Strains, Phase II (KMG-II): from individual species to whole genera.</title>
        <authorList>
            <person name="Goeker M."/>
        </authorList>
    </citation>
    <scope>NUCLEOTIDE SEQUENCE [LARGE SCALE GENOMIC DNA]</scope>
    <source>
        <strain evidence="1 2">DSM 21950</strain>
    </source>
</reference>
<name>A0A419X8D9_9BACT</name>
<dbReference type="EMBL" id="RAPQ01000008">
    <property type="protein sequence ID" value="RKE03962.1"/>
    <property type="molecule type" value="Genomic_DNA"/>
</dbReference>
<accession>A0A419X8D9</accession>
<evidence type="ECO:0000313" key="2">
    <source>
        <dbReference type="Proteomes" id="UP000284531"/>
    </source>
</evidence>
<dbReference type="Proteomes" id="UP000284531">
    <property type="component" value="Unassembled WGS sequence"/>
</dbReference>
<keyword evidence="2" id="KW-1185">Reference proteome</keyword>